<feature type="transmembrane region" description="Helical" evidence="6">
    <location>
        <begin position="194"/>
        <end position="213"/>
    </location>
</feature>
<dbReference type="AlphaFoldDB" id="A0A4R1QY56"/>
<evidence type="ECO:0000313" key="7">
    <source>
        <dbReference type="EMBL" id="TCL56810.1"/>
    </source>
</evidence>
<proteinExistence type="predicted"/>
<dbReference type="EMBL" id="SLUN01000048">
    <property type="protein sequence ID" value="TCL56810.1"/>
    <property type="molecule type" value="Genomic_DNA"/>
</dbReference>
<dbReference type="RefSeq" id="WP_132017261.1">
    <property type="nucleotide sequence ID" value="NZ_SLUN01000048.1"/>
</dbReference>
<feature type="transmembrane region" description="Helical" evidence="6">
    <location>
        <begin position="118"/>
        <end position="137"/>
    </location>
</feature>
<evidence type="ECO:0000256" key="2">
    <source>
        <dbReference type="ARBA" id="ARBA00022475"/>
    </source>
</evidence>
<protein>
    <submittedName>
        <fullName evidence="7">Nucleoside ABC transporter membrane protein</fullName>
    </submittedName>
</protein>
<dbReference type="Pfam" id="PF02653">
    <property type="entry name" value="BPD_transp_2"/>
    <property type="match status" value="1"/>
</dbReference>
<feature type="transmembrane region" description="Helical" evidence="6">
    <location>
        <begin position="149"/>
        <end position="167"/>
    </location>
</feature>
<dbReference type="PANTHER" id="PTHR47089:SF1">
    <property type="entry name" value="GUANOSINE ABC TRANSPORTER PERMEASE PROTEIN NUPP"/>
    <property type="match status" value="1"/>
</dbReference>
<keyword evidence="2" id="KW-1003">Cell membrane</keyword>
<comment type="subcellular location">
    <subcellularLocation>
        <location evidence="1">Cell membrane</location>
        <topology evidence="1">Multi-pass membrane protein</topology>
    </subcellularLocation>
</comment>
<evidence type="ECO:0000256" key="1">
    <source>
        <dbReference type="ARBA" id="ARBA00004651"/>
    </source>
</evidence>
<name>A0A4R1QY56_HYDET</name>
<evidence type="ECO:0000313" key="8">
    <source>
        <dbReference type="Proteomes" id="UP000295008"/>
    </source>
</evidence>
<dbReference type="PANTHER" id="PTHR47089">
    <property type="entry name" value="ABC TRANSPORTER, PERMEASE PROTEIN"/>
    <property type="match status" value="1"/>
</dbReference>
<dbReference type="GO" id="GO:0022857">
    <property type="term" value="F:transmembrane transporter activity"/>
    <property type="evidence" value="ECO:0007669"/>
    <property type="project" value="InterPro"/>
</dbReference>
<gene>
    <name evidence="7" type="ORF">EDC14_104823</name>
</gene>
<dbReference type="GO" id="GO:0005886">
    <property type="term" value="C:plasma membrane"/>
    <property type="evidence" value="ECO:0007669"/>
    <property type="project" value="UniProtKB-SubCell"/>
</dbReference>
<feature type="transmembrane region" description="Helical" evidence="6">
    <location>
        <begin position="234"/>
        <end position="259"/>
    </location>
</feature>
<dbReference type="OrthoDB" id="45037at2"/>
<sequence length="364" mass="38917">MNIGTKLKEYGSKLLFPAIALFCALIAGFFIIGWFGGDPFKAYHHLFFGAFGTPTKFGETLVYVSPLILTGLGIGLAFRCGLFNIGVEGQFILGMIAAAWIGSSFTGLPAWIHIPLTMLAGILAGSIWGAIPGFLKARFGAHEVISSIMMNYMALHFTGYLVNYVLIEPPGSRPVTRMISDSAKLARFLPPSRAHLGILIALACLVLVYLFLWKTKWGFEIRAVGLNSEAARYAGINVTHNMVLAMAVSGALAGLAGALQIQGIQYRFNDLFGFPGYGLDGIAVALLGNNHPAGILFGALLFGAMNSGALEMQSVAGISKHLIGIMQAVIIFFVGADYLIKKIRAQRAVRSESLPAATPVSKEV</sequence>
<evidence type="ECO:0000256" key="3">
    <source>
        <dbReference type="ARBA" id="ARBA00022692"/>
    </source>
</evidence>
<organism evidence="7 8">
    <name type="scientific">Hydrogenispora ethanolica</name>
    <dbReference type="NCBI Taxonomy" id="1082276"/>
    <lineage>
        <taxon>Bacteria</taxon>
        <taxon>Bacillati</taxon>
        <taxon>Bacillota</taxon>
        <taxon>Hydrogenispora</taxon>
    </lineage>
</organism>
<feature type="transmembrane region" description="Helical" evidence="6">
    <location>
        <begin position="61"/>
        <end position="79"/>
    </location>
</feature>
<keyword evidence="8" id="KW-1185">Reference proteome</keyword>
<feature type="transmembrane region" description="Helical" evidence="6">
    <location>
        <begin position="91"/>
        <end position="112"/>
    </location>
</feature>
<keyword evidence="4 6" id="KW-1133">Transmembrane helix</keyword>
<evidence type="ECO:0000256" key="4">
    <source>
        <dbReference type="ARBA" id="ARBA00022989"/>
    </source>
</evidence>
<feature type="transmembrane region" description="Helical" evidence="6">
    <location>
        <begin position="322"/>
        <end position="340"/>
    </location>
</feature>
<evidence type="ECO:0000256" key="6">
    <source>
        <dbReference type="SAM" id="Phobius"/>
    </source>
</evidence>
<dbReference type="InterPro" id="IPR001851">
    <property type="entry name" value="ABC_transp_permease"/>
</dbReference>
<keyword evidence="3 6" id="KW-0812">Transmembrane</keyword>
<dbReference type="CDD" id="cd06580">
    <property type="entry name" value="TM_PBP1_transp_TpRbsC_like"/>
    <property type="match status" value="1"/>
</dbReference>
<dbReference type="Proteomes" id="UP000295008">
    <property type="component" value="Unassembled WGS sequence"/>
</dbReference>
<keyword evidence="5 6" id="KW-0472">Membrane</keyword>
<feature type="transmembrane region" description="Helical" evidence="6">
    <location>
        <begin position="14"/>
        <end position="36"/>
    </location>
</feature>
<reference evidence="7 8" key="1">
    <citation type="submission" date="2019-03" db="EMBL/GenBank/DDBJ databases">
        <title>Genomic Encyclopedia of Type Strains, Phase IV (KMG-IV): sequencing the most valuable type-strain genomes for metagenomic binning, comparative biology and taxonomic classification.</title>
        <authorList>
            <person name="Goeker M."/>
        </authorList>
    </citation>
    <scope>NUCLEOTIDE SEQUENCE [LARGE SCALE GENOMIC DNA]</scope>
    <source>
        <strain evidence="7 8">LX-B</strain>
    </source>
</reference>
<evidence type="ECO:0000256" key="5">
    <source>
        <dbReference type="ARBA" id="ARBA00023136"/>
    </source>
</evidence>
<accession>A0A4R1QY56</accession>
<comment type="caution">
    <text evidence="7">The sequence shown here is derived from an EMBL/GenBank/DDBJ whole genome shotgun (WGS) entry which is preliminary data.</text>
</comment>